<proteinExistence type="predicted"/>
<evidence type="ECO:0000313" key="1">
    <source>
        <dbReference type="EMBL" id="KYD16139.1"/>
    </source>
</evidence>
<dbReference type="Proteomes" id="UP000075683">
    <property type="component" value="Unassembled WGS sequence"/>
</dbReference>
<evidence type="ECO:0000313" key="2">
    <source>
        <dbReference type="Proteomes" id="UP000075683"/>
    </source>
</evidence>
<organism evidence="1 2">
    <name type="scientific">Caldibacillus debilis</name>
    <dbReference type="NCBI Taxonomy" id="301148"/>
    <lineage>
        <taxon>Bacteria</taxon>
        <taxon>Bacillati</taxon>
        <taxon>Bacillota</taxon>
        <taxon>Bacilli</taxon>
        <taxon>Bacillales</taxon>
        <taxon>Bacillaceae</taxon>
        <taxon>Caldibacillus</taxon>
    </lineage>
</organism>
<dbReference type="EMBL" id="LQYT01000065">
    <property type="protein sequence ID" value="KYD16139.1"/>
    <property type="molecule type" value="Genomic_DNA"/>
</dbReference>
<reference evidence="1 2" key="1">
    <citation type="submission" date="2016-01" db="EMBL/GenBank/DDBJ databases">
        <title>Draft Genome Sequences of Seven Thermophilic Sporeformers Isolated from Foods.</title>
        <authorList>
            <person name="Berendsen E.M."/>
            <person name="Wells-Bennik M.H."/>
            <person name="Krawcyk A.O."/>
            <person name="De Jong A."/>
            <person name="Holsappel S."/>
            <person name="Eijlander R.T."/>
            <person name="Kuipers O.P."/>
        </authorList>
    </citation>
    <scope>NUCLEOTIDE SEQUENCE [LARGE SCALE GENOMIC DNA]</scope>
    <source>
        <strain evidence="1 2">B4135</strain>
    </source>
</reference>
<name>A0A150LW42_9BACI</name>
<comment type="caution">
    <text evidence="1">The sequence shown here is derived from an EMBL/GenBank/DDBJ whole genome shotgun (WGS) entry which is preliminary data.</text>
</comment>
<sequence>MTAFRGKVFQGWQPDGPVETHRNPSGSFLGGEFVYFK</sequence>
<dbReference type="STRING" id="301148.B4135_2648"/>
<accession>A0A150LW42</accession>
<gene>
    <name evidence="1" type="ORF">B4135_2648</name>
</gene>
<protein>
    <submittedName>
        <fullName evidence="1">Uncharacterized protein</fullName>
    </submittedName>
</protein>
<dbReference type="AlphaFoldDB" id="A0A150LW42"/>